<dbReference type="Proteomes" id="UP000250796">
    <property type="component" value="Chromosome MESINF"/>
</dbReference>
<dbReference type="GO" id="GO:0022857">
    <property type="term" value="F:transmembrane transporter activity"/>
    <property type="evidence" value="ECO:0007669"/>
    <property type="project" value="InterPro"/>
</dbReference>
<feature type="transmembrane region" description="Helical" evidence="1">
    <location>
        <begin position="12"/>
        <end position="37"/>
    </location>
</feature>
<feature type="transmembrane region" description="Helical" evidence="1">
    <location>
        <begin position="143"/>
        <end position="163"/>
    </location>
</feature>
<evidence type="ECO:0000256" key="1">
    <source>
        <dbReference type="SAM" id="Phobius"/>
    </source>
</evidence>
<proteinExistence type="predicted"/>
<dbReference type="KEGG" id="minf:MESINF_1334"/>
<reference evidence="2 3" key="1">
    <citation type="submission" date="2017-01" db="EMBL/GenBank/DDBJ databases">
        <authorList>
            <person name="Erauso G."/>
        </authorList>
    </citation>
    <scope>NUCLEOTIDE SEQUENCE [LARGE SCALE GENOMIC DNA]</scope>
    <source>
        <strain evidence="2">MESINF1</strain>
    </source>
</reference>
<feature type="transmembrane region" description="Helical" evidence="1">
    <location>
        <begin position="377"/>
        <end position="398"/>
    </location>
</feature>
<feature type="transmembrane region" description="Helical" evidence="1">
    <location>
        <begin position="303"/>
        <end position="328"/>
    </location>
</feature>
<protein>
    <submittedName>
        <fullName evidence="2">Major facilitator superfamily MFS_1</fullName>
    </submittedName>
</protein>
<feature type="transmembrane region" description="Helical" evidence="1">
    <location>
        <begin position="279"/>
        <end position="297"/>
    </location>
</feature>
<accession>A0A7Z7LF90</accession>
<feature type="transmembrane region" description="Helical" evidence="1">
    <location>
        <begin position="102"/>
        <end position="122"/>
    </location>
</feature>
<name>A0A7Z7LF90_9BACT</name>
<feature type="transmembrane region" description="Helical" evidence="1">
    <location>
        <begin position="75"/>
        <end position="96"/>
    </location>
</feature>
<gene>
    <name evidence="2" type="ORF">MESINF_1334</name>
</gene>
<feature type="transmembrane region" description="Helical" evidence="1">
    <location>
        <begin position="169"/>
        <end position="192"/>
    </location>
</feature>
<dbReference type="InterPro" id="IPR011701">
    <property type="entry name" value="MFS"/>
</dbReference>
<dbReference type="InterPro" id="IPR052528">
    <property type="entry name" value="Sugar_transport-like"/>
</dbReference>
<organism evidence="2 3">
    <name type="scientific">Mesotoga infera</name>
    <dbReference type="NCBI Taxonomy" id="1236046"/>
    <lineage>
        <taxon>Bacteria</taxon>
        <taxon>Thermotogati</taxon>
        <taxon>Thermotogota</taxon>
        <taxon>Thermotogae</taxon>
        <taxon>Kosmotogales</taxon>
        <taxon>Kosmotogaceae</taxon>
        <taxon>Mesotoga</taxon>
    </lineage>
</organism>
<keyword evidence="1" id="KW-0472">Membrane</keyword>
<dbReference type="Gene3D" id="1.20.1250.20">
    <property type="entry name" value="MFS general substrate transporter like domains"/>
    <property type="match status" value="2"/>
</dbReference>
<sequence>MDKIKRTQILSIFEGSIYNGFFLITQGFLGTGLALEFGASEPVIALLGVLPTISQFVQLLAPAMMRLIGNRKRAMMIFATVSRLSTAFIPVTLAVGMNRQSILLIIMALFSMAASLTGNFWVSLMKDVAPRERAAKFFSSRNIIFTITNMLITLFYSFLLDAVPGTRGFLIITVLGTISALVSLVLLGFHYDPPREITYGRGLFRAVTKDRKFMPYLVFYAFWSFSIAITSPFFSYHELVNMKLGYSFLSILNVFSSLLTMVFYFIWGKIADRIGSQAVLEFGVFGAFIKIILWVFMNEQTVYLLYIDTLIGTISWSAINLCLFTTMLDLLDGVNTESYYALLSFANGGAALVGSLAGGFLASYLNKFGWEILGMRFYGIQILFFVTFVLRGLSLFLLRRVKTRKERSVAGMIFNSASVIANRLAARPREMVDILVQLNRKRKKGRSDVDEKDD</sequence>
<feature type="transmembrane region" description="Helical" evidence="1">
    <location>
        <begin position="213"/>
        <end position="234"/>
    </location>
</feature>
<dbReference type="PANTHER" id="PTHR23526:SF2">
    <property type="entry name" value="MAJOR FACILITATOR SUPERFAMILY (MFS) PROFILE DOMAIN-CONTAINING PROTEIN"/>
    <property type="match status" value="1"/>
</dbReference>
<feature type="transmembrane region" description="Helical" evidence="1">
    <location>
        <begin position="246"/>
        <end position="267"/>
    </location>
</feature>
<dbReference type="RefSeq" id="WP_169699018.1">
    <property type="nucleotide sequence ID" value="NZ_LS974202.1"/>
</dbReference>
<dbReference type="SUPFAM" id="SSF103473">
    <property type="entry name" value="MFS general substrate transporter"/>
    <property type="match status" value="1"/>
</dbReference>
<dbReference type="InterPro" id="IPR036259">
    <property type="entry name" value="MFS_trans_sf"/>
</dbReference>
<evidence type="ECO:0000313" key="3">
    <source>
        <dbReference type="Proteomes" id="UP000250796"/>
    </source>
</evidence>
<feature type="transmembrane region" description="Helical" evidence="1">
    <location>
        <begin position="43"/>
        <end position="63"/>
    </location>
</feature>
<keyword evidence="1" id="KW-0812">Transmembrane</keyword>
<feature type="transmembrane region" description="Helical" evidence="1">
    <location>
        <begin position="340"/>
        <end position="365"/>
    </location>
</feature>
<dbReference type="PANTHER" id="PTHR23526">
    <property type="entry name" value="INTEGRAL MEMBRANE TRANSPORT PROTEIN-RELATED"/>
    <property type="match status" value="1"/>
</dbReference>
<evidence type="ECO:0000313" key="2">
    <source>
        <dbReference type="EMBL" id="SSC12778.1"/>
    </source>
</evidence>
<dbReference type="AlphaFoldDB" id="A0A7Z7LF90"/>
<dbReference type="EMBL" id="LS974202">
    <property type="protein sequence ID" value="SSC12778.1"/>
    <property type="molecule type" value="Genomic_DNA"/>
</dbReference>
<dbReference type="Pfam" id="PF07690">
    <property type="entry name" value="MFS_1"/>
    <property type="match status" value="1"/>
</dbReference>
<keyword evidence="3" id="KW-1185">Reference proteome</keyword>
<keyword evidence="1" id="KW-1133">Transmembrane helix</keyword>